<dbReference type="EMBL" id="JYDI01002704">
    <property type="protein sequence ID" value="KRY24912.1"/>
    <property type="molecule type" value="Genomic_DNA"/>
</dbReference>
<gene>
    <name evidence="2" type="ORF">T03_7037</name>
</gene>
<sequence>MISRIRVSRYITFVGALFGDWLMTSAISLANYCDK</sequence>
<keyword evidence="1" id="KW-0812">Transmembrane</keyword>
<dbReference type="AlphaFoldDB" id="A0A0V1AJ91"/>
<evidence type="ECO:0000313" key="2">
    <source>
        <dbReference type="EMBL" id="KRY24912.1"/>
    </source>
</evidence>
<comment type="caution">
    <text evidence="2">The sequence shown here is derived from an EMBL/GenBank/DDBJ whole genome shotgun (WGS) entry which is preliminary data.</text>
</comment>
<protein>
    <submittedName>
        <fullName evidence="2">Uncharacterized protein</fullName>
    </submittedName>
</protein>
<organism evidence="2 3">
    <name type="scientific">Trichinella britovi</name>
    <name type="common">Parasitic roundworm</name>
    <dbReference type="NCBI Taxonomy" id="45882"/>
    <lineage>
        <taxon>Eukaryota</taxon>
        <taxon>Metazoa</taxon>
        <taxon>Ecdysozoa</taxon>
        <taxon>Nematoda</taxon>
        <taxon>Enoplea</taxon>
        <taxon>Dorylaimia</taxon>
        <taxon>Trichinellida</taxon>
        <taxon>Trichinellidae</taxon>
        <taxon>Trichinella</taxon>
    </lineage>
</organism>
<keyword evidence="1" id="KW-0472">Membrane</keyword>
<evidence type="ECO:0000256" key="1">
    <source>
        <dbReference type="SAM" id="Phobius"/>
    </source>
</evidence>
<dbReference type="Proteomes" id="UP000054653">
    <property type="component" value="Unassembled WGS sequence"/>
</dbReference>
<feature type="transmembrane region" description="Helical" evidence="1">
    <location>
        <begin position="12"/>
        <end position="32"/>
    </location>
</feature>
<keyword evidence="3" id="KW-1185">Reference proteome</keyword>
<evidence type="ECO:0000313" key="3">
    <source>
        <dbReference type="Proteomes" id="UP000054653"/>
    </source>
</evidence>
<keyword evidence="1" id="KW-1133">Transmembrane helix</keyword>
<reference evidence="2 3" key="1">
    <citation type="submission" date="2015-01" db="EMBL/GenBank/DDBJ databases">
        <title>Evolution of Trichinella species and genotypes.</title>
        <authorList>
            <person name="Korhonen P.K."/>
            <person name="Edoardo P."/>
            <person name="Giuseppe L.R."/>
            <person name="Gasser R.B."/>
        </authorList>
    </citation>
    <scope>NUCLEOTIDE SEQUENCE [LARGE SCALE GENOMIC DNA]</scope>
    <source>
        <strain evidence="2">ISS120</strain>
    </source>
</reference>
<proteinExistence type="predicted"/>
<name>A0A0V1AJ91_TRIBR</name>
<accession>A0A0V1AJ91</accession>